<dbReference type="Proteomes" id="UP000887580">
    <property type="component" value="Unplaced"/>
</dbReference>
<dbReference type="WBParaSite" id="PS1159_v2.g17481.t1">
    <property type="protein sequence ID" value="PS1159_v2.g17481.t1"/>
    <property type="gene ID" value="PS1159_v2.g17481"/>
</dbReference>
<proteinExistence type="predicted"/>
<reference evidence="2" key="1">
    <citation type="submission" date="2022-11" db="UniProtKB">
        <authorList>
            <consortium name="WormBaseParasite"/>
        </authorList>
    </citation>
    <scope>IDENTIFICATION</scope>
</reference>
<organism evidence="1 2">
    <name type="scientific">Panagrolaimus sp. PS1159</name>
    <dbReference type="NCBI Taxonomy" id="55785"/>
    <lineage>
        <taxon>Eukaryota</taxon>
        <taxon>Metazoa</taxon>
        <taxon>Ecdysozoa</taxon>
        <taxon>Nematoda</taxon>
        <taxon>Chromadorea</taxon>
        <taxon>Rhabditida</taxon>
        <taxon>Tylenchina</taxon>
        <taxon>Panagrolaimomorpha</taxon>
        <taxon>Panagrolaimoidea</taxon>
        <taxon>Panagrolaimidae</taxon>
        <taxon>Panagrolaimus</taxon>
    </lineage>
</organism>
<evidence type="ECO:0000313" key="1">
    <source>
        <dbReference type="Proteomes" id="UP000887580"/>
    </source>
</evidence>
<accession>A0AC35FJF3</accession>
<protein>
    <submittedName>
        <fullName evidence="2">Uncharacterized protein</fullName>
    </submittedName>
</protein>
<sequence length="252" mass="28185">MIFLLLFSSIFILPVIHGNIKDNKCDPPFVPQYLPDHEFGSYCRYSPAYSQIDFVFLLAVPNGIFTSVLQKVSIVLYNSLISHDAKFSNNSLTNNVAFIALANRALVMAPFGTLNTAEGVKNEFRKMISYRNQLNRLIALNTSAKWNFTKNFLGAEPNFFWSGKNGDQWINYSGECSLPVDYLPSSYKDPTLQGICKNTFNITAGKGAAIGSRFLCEASFEMKFIPLCETRASDSTNNPKLCPFGLKNKKHA</sequence>
<evidence type="ECO:0000313" key="2">
    <source>
        <dbReference type="WBParaSite" id="PS1159_v2.g17481.t1"/>
    </source>
</evidence>
<name>A0AC35FJF3_9BILA</name>